<dbReference type="Pfam" id="PF02902">
    <property type="entry name" value="Peptidase_C48"/>
    <property type="match status" value="1"/>
</dbReference>
<evidence type="ECO:0000259" key="8">
    <source>
        <dbReference type="PROSITE" id="PS50600"/>
    </source>
</evidence>
<comment type="similarity">
    <text evidence="1">Belongs to the peptidase C48 family.</text>
</comment>
<dbReference type="InterPro" id="IPR027417">
    <property type="entry name" value="P-loop_NTPase"/>
</dbReference>
<dbReference type="Proteomes" id="UP001224775">
    <property type="component" value="Unassembled WGS sequence"/>
</dbReference>
<dbReference type="EC" id="5.6.2.3" evidence="5"/>
<dbReference type="GO" id="GO:0005524">
    <property type="term" value="F:ATP binding"/>
    <property type="evidence" value="ECO:0007669"/>
    <property type="project" value="UniProtKB-KW"/>
</dbReference>
<keyword evidence="4" id="KW-0788">Thiol protease</keyword>
<gene>
    <name evidence="9" type="ORF">QTG54_016108</name>
</gene>
<dbReference type="InterPro" id="IPR003653">
    <property type="entry name" value="Peptidase_C48_C"/>
</dbReference>
<dbReference type="InterPro" id="IPR038765">
    <property type="entry name" value="Papain-like_cys_pep_sf"/>
</dbReference>
<feature type="domain" description="Ubiquitin-like protease family profile" evidence="8">
    <location>
        <begin position="1188"/>
        <end position="1383"/>
    </location>
</feature>
<protein>
    <recommendedName>
        <fullName evidence="5">ATP-dependent DNA helicase</fullName>
        <ecNumber evidence="5">5.6.2.3</ecNumber>
    </recommendedName>
</protein>
<keyword evidence="5" id="KW-0234">DNA repair</keyword>
<dbReference type="Pfam" id="PF05970">
    <property type="entry name" value="PIF1"/>
    <property type="match status" value="1"/>
</dbReference>
<dbReference type="GO" id="GO:0003677">
    <property type="term" value="F:DNA binding"/>
    <property type="evidence" value="ECO:0007669"/>
    <property type="project" value="InterPro"/>
</dbReference>
<dbReference type="EMBL" id="JATAAI010000052">
    <property type="protein sequence ID" value="KAK1733251.1"/>
    <property type="molecule type" value="Genomic_DNA"/>
</dbReference>
<dbReference type="PROSITE" id="PS50600">
    <property type="entry name" value="ULP_PROTEASE"/>
    <property type="match status" value="1"/>
</dbReference>
<feature type="region of interest" description="Disordered" evidence="7">
    <location>
        <begin position="163"/>
        <end position="247"/>
    </location>
</feature>
<dbReference type="GO" id="GO:0008234">
    <property type="term" value="F:cysteine-type peptidase activity"/>
    <property type="evidence" value="ECO:0007669"/>
    <property type="project" value="UniProtKB-KW"/>
</dbReference>
<evidence type="ECO:0000256" key="3">
    <source>
        <dbReference type="ARBA" id="ARBA00022801"/>
    </source>
</evidence>
<keyword evidence="5" id="KW-0547">Nucleotide-binding</keyword>
<comment type="catalytic activity">
    <reaction evidence="5">
        <text>ATP + H2O = ADP + phosphate + H(+)</text>
        <dbReference type="Rhea" id="RHEA:13065"/>
        <dbReference type="ChEBI" id="CHEBI:15377"/>
        <dbReference type="ChEBI" id="CHEBI:15378"/>
        <dbReference type="ChEBI" id="CHEBI:30616"/>
        <dbReference type="ChEBI" id="CHEBI:43474"/>
        <dbReference type="ChEBI" id="CHEBI:456216"/>
        <dbReference type="EC" id="5.6.2.3"/>
    </reaction>
</comment>
<feature type="region of interest" description="Disordered" evidence="7">
    <location>
        <begin position="1650"/>
        <end position="1695"/>
    </location>
</feature>
<dbReference type="PANTHER" id="PTHR46915:SF6">
    <property type="entry name" value="CYSTEINE PROTEINASES SUPERFAMILY PROTEIN"/>
    <property type="match status" value="1"/>
</dbReference>
<feature type="region of interest" description="Disordered" evidence="7">
    <location>
        <begin position="1470"/>
        <end position="1492"/>
    </location>
</feature>
<evidence type="ECO:0000313" key="10">
    <source>
        <dbReference type="Proteomes" id="UP001224775"/>
    </source>
</evidence>
<dbReference type="GO" id="GO:0016926">
    <property type="term" value="P:protein desumoylation"/>
    <property type="evidence" value="ECO:0007669"/>
    <property type="project" value="UniProtKB-ARBA"/>
</dbReference>
<comment type="similarity">
    <text evidence="5">Belongs to the helicase family.</text>
</comment>
<dbReference type="PANTHER" id="PTHR46915">
    <property type="entry name" value="UBIQUITIN-LIKE PROTEASE 4-RELATED"/>
    <property type="match status" value="1"/>
</dbReference>
<keyword evidence="10" id="KW-1185">Reference proteome</keyword>
<evidence type="ECO:0000256" key="6">
    <source>
        <dbReference type="SAM" id="Coils"/>
    </source>
</evidence>
<keyword evidence="6" id="KW-0175">Coiled coil</keyword>
<feature type="coiled-coil region" evidence="6">
    <location>
        <begin position="690"/>
        <end position="717"/>
    </location>
</feature>
<keyword evidence="5" id="KW-0227">DNA damage</keyword>
<keyword evidence="5" id="KW-0233">DNA recombination</keyword>
<dbReference type="InterPro" id="IPR016177">
    <property type="entry name" value="DNA-bd_dom_sf"/>
</dbReference>
<feature type="compositionally biased region" description="Polar residues" evidence="7">
    <location>
        <begin position="2817"/>
        <end position="2828"/>
    </location>
</feature>
<evidence type="ECO:0000256" key="2">
    <source>
        <dbReference type="ARBA" id="ARBA00022670"/>
    </source>
</evidence>
<organism evidence="9 10">
    <name type="scientific">Skeletonema marinoi</name>
    <dbReference type="NCBI Taxonomy" id="267567"/>
    <lineage>
        <taxon>Eukaryota</taxon>
        <taxon>Sar</taxon>
        <taxon>Stramenopiles</taxon>
        <taxon>Ochrophyta</taxon>
        <taxon>Bacillariophyta</taxon>
        <taxon>Coscinodiscophyceae</taxon>
        <taxon>Thalassiosirophycidae</taxon>
        <taxon>Thalassiosirales</taxon>
        <taxon>Skeletonemataceae</taxon>
        <taxon>Skeletonema</taxon>
        <taxon>Skeletonema marinoi-dohrnii complex</taxon>
    </lineage>
</organism>
<feature type="region of interest" description="Disordered" evidence="7">
    <location>
        <begin position="1"/>
        <end position="55"/>
    </location>
</feature>
<evidence type="ECO:0000313" key="9">
    <source>
        <dbReference type="EMBL" id="KAK1733251.1"/>
    </source>
</evidence>
<dbReference type="SUPFAM" id="SSF52540">
    <property type="entry name" value="P-loop containing nucleoside triphosphate hydrolases"/>
    <property type="match status" value="2"/>
</dbReference>
<dbReference type="GO" id="GO:0006310">
    <property type="term" value="P:DNA recombination"/>
    <property type="evidence" value="ECO:0007669"/>
    <property type="project" value="UniProtKB-KW"/>
</dbReference>
<evidence type="ECO:0000256" key="5">
    <source>
        <dbReference type="RuleBase" id="RU363044"/>
    </source>
</evidence>
<feature type="compositionally biased region" description="Polar residues" evidence="7">
    <location>
        <begin position="1662"/>
        <end position="1679"/>
    </location>
</feature>
<dbReference type="GO" id="GO:0043139">
    <property type="term" value="F:5'-3' DNA helicase activity"/>
    <property type="evidence" value="ECO:0007669"/>
    <property type="project" value="UniProtKB-EC"/>
</dbReference>
<feature type="region of interest" description="Disordered" evidence="7">
    <location>
        <begin position="644"/>
        <end position="665"/>
    </location>
</feature>
<keyword evidence="2" id="KW-0645">Protease</keyword>
<dbReference type="Gene3D" id="3.40.50.300">
    <property type="entry name" value="P-loop containing nucleotide triphosphate hydrolases"/>
    <property type="match status" value="1"/>
</dbReference>
<feature type="region of interest" description="Disordered" evidence="7">
    <location>
        <begin position="2812"/>
        <end position="2833"/>
    </location>
</feature>
<feature type="compositionally biased region" description="Polar residues" evidence="7">
    <location>
        <begin position="229"/>
        <end position="238"/>
    </location>
</feature>
<keyword evidence="3 5" id="KW-0378">Hydrolase</keyword>
<dbReference type="GO" id="GO:0006508">
    <property type="term" value="P:proteolysis"/>
    <property type="evidence" value="ECO:0007669"/>
    <property type="project" value="UniProtKB-KW"/>
</dbReference>
<keyword evidence="5" id="KW-0067">ATP-binding</keyword>
<dbReference type="SUPFAM" id="SSF54001">
    <property type="entry name" value="Cysteine proteinases"/>
    <property type="match status" value="1"/>
</dbReference>
<dbReference type="Gene3D" id="1.10.418.20">
    <property type="match status" value="1"/>
</dbReference>
<dbReference type="SUPFAM" id="SSF54171">
    <property type="entry name" value="DNA-binding domain"/>
    <property type="match status" value="1"/>
</dbReference>
<keyword evidence="5 9" id="KW-0347">Helicase</keyword>
<accession>A0AAD8XSX5</accession>
<dbReference type="Pfam" id="PF14214">
    <property type="entry name" value="Helitron_like_N"/>
    <property type="match status" value="1"/>
</dbReference>
<dbReference type="InterPro" id="IPR046700">
    <property type="entry name" value="DUF6570"/>
</dbReference>
<reference evidence="9" key="1">
    <citation type="submission" date="2023-06" db="EMBL/GenBank/DDBJ databases">
        <title>Survivors Of The Sea: Transcriptome response of Skeletonema marinoi to long-term dormancy.</title>
        <authorList>
            <person name="Pinder M.I.M."/>
            <person name="Kourtchenko O."/>
            <person name="Robertson E.K."/>
            <person name="Larsson T."/>
            <person name="Maumus F."/>
            <person name="Osuna-Cruz C.M."/>
            <person name="Vancaester E."/>
            <person name="Stenow R."/>
            <person name="Vandepoele K."/>
            <person name="Ploug H."/>
            <person name="Bruchert V."/>
            <person name="Godhe A."/>
            <person name="Topel M."/>
        </authorList>
    </citation>
    <scope>NUCLEOTIDE SEQUENCE</scope>
    <source>
        <strain evidence="9">R05AC</strain>
    </source>
</reference>
<evidence type="ECO:0000256" key="1">
    <source>
        <dbReference type="ARBA" id="ARBA00005234"/>
    </source>
</evidence>
<dbReference type="Pfam" id="PF20209">
    <property type="entry name" value="DUF6570"/>
    <property type="match status" value="1"/>
</dbReference>
<comment type="cofactor">
    <cofactor evidence="5">
        <name>Mg(2+)</name>
        <dbReference type="ChEBI" id="CHEBI:18420"/>
    </cofactor>
</comment>
<evidence type="ECO:0000256" key="7">
    <source>
        <dbReference type="SAM" id="MobiDB-lite"/>
    </source>
</evidence>
<evidence type="ECO:0000256" key="4">
    <source>
        <dbReference type="ARBA" id="ARBA00022807"/>
    </source>
</evidence>
<sequence>MKLANTKQGTSTVGASGKGFRKTKGGGMSRQPKGARDAPVASAVSAVADPSTVPSRRRKWKVNEISWKTLRISDAIVSEMAGSMLGQNVDLPEDQTLLLATALKVFGVTSLQFIVASLGGDEVPSTKASLIPIIVNLILNRSNLTAKGSATLGSNVSISPKKLREDSIPTHSVQGKQKAVGSIVSVSPKKLREDSIPSHSVQGKQKAATSSIDISVNDSMLSPVEGKQKATTSSSGGSIANDIMPRNDIEPFHHPKLRFKWTRKTCVRKSGKSKGQTYYQYIGPHGDTFSSLKKAIEHDILIKTLSHVTYDSDVSWNSREDHIYDVLAENEEELDDVGFYNGGVCETEVFSKIERAMVSNITNTPALKKFTYFETLAVDDDEDTKSFNELRSNHGFKTTTGASNKIDPLGTIDIAQALATYFRNEGMVVFNTREKILKFIHMLLESAGNAKTGGYFIDTGTVVKEWLMESADEISNGKVHTIQWYFTLSHALSRFFGMEIILLLPPDGNNLASGTRMLHFPHVNYDESDDNYKEMIVFRLIINRGIDIQGRVGDGGENVVGVTVCTYSNPNAELSEDDGIDSMFDDSDCDDNEIEASVGSVCSSDNSIMEEKQRSVSTNASLNLTADAKKRKAASKAIDVVKDRKNTKKAISSSHLQSRESPTRSLFTTPVRASQFDIGLSSAPFFERGFDYDRQQVEMLKKKIEEIERRQAGASNSEELSVAAKPKGKYKTEGLSSSNGSGIDDGRMKGIERVEAVDMQSILSKSPSPGRRANGSVTLEVSYPFTNKSTGEKCYHLLFTDLGRKGWYTKGATMIRISEAFLRNGPSHGEKLPSFYTMFDECFIKKFDHGVDDTLARKNPKGTEAVRYPVTKLRTIVNITNGSFPFGTHLKKFEDSLKRMMANARIPALIAVDSMKSEAPALYNGFMAGSFRDLPNKRTPYKSEDELVEEVKSDFEATWKLGFGTIQRNQYLDKHLSNYAIKAHLLSLGYTSFEDVPEVERIQIYRSGNFPNWDTIVVLGVKQLKHRGIGKKEISKQSEAVRHKFNDGHREARLQFNAKQQSKTMKVVIVVVTLASILAVQKHPVNSSIASTICDNMVKVGIQSQENEISPESASLFEESFAPLVDVDDNDRCFVLPFKSSNHSLLSADGRSSDLSSRLTKLVGNGDVSSLSGYFENSLKDNIKTNSVVIHGMDLATLKPQQCLNDAVLNFWFKWLGTSRSPDDGTSHVHICSTYFLAGVLNDGYSSRLQKWLKNVNVFEKKLVVFPVHLGHHWSVVAVLNPGLIKKTTARWGHENYTGAVTAMIHLDSLGSGTMHNRQKLACAVRDVLNKEWDKYYNNNALDKFSRPFTHRHKSFQLHCPTVPIQDNNYDCGLYACRYVFNLVQMVNMNVKMKDVMDNLSSRISEHDLFSFDVSHIDRMRTEIYDVLSHITGIYRNHRLLSHPNADGTALDLASESEEDDDENDVTIFSRASQSMDESGNDKDLYSDDDASFLSHTDDEEDDVLSADTTGDLGQFHISSDDNYNYIDLDCNFACEDEEQASSDLNMFIQMGDIIEYRSSKHDIPKKGEIISIGALSSDKIIQVSDGTWLIKKVHDVKRIEIMRADEDKRLVNPSPKWKGLDKVVVIPPYESVEEDEDEDGSVVSTISTQANEYDEDIEEPPTSQEDIGSSEKTPLNTARSDRNNRQRTSCGETRNSFWSKTRRVRKEEADLDERRTTAECIRWAKTETDYDRAKSLINKLYVLSLRYGIVDKFYEKEPHDAPTYTEFKKRVKSLKNLVNYRIKTSAISLTIKTDIVFMDNPCYGQHGQSRETKRSRQTVEEIYKFEYRMRTLQLQTCSVCRENKLEFSSKDKRHDMHESGKVVCEMCRTKKHEESDYFLKNNLHPVWHERDSDGCIKTDEDGKPVVRHDIPHELKCLTMAEKLLIRRCSPLIPSHHIKNGIYGLNGHCVCFPQDIDAMCSDLPQSQSNMVIFVRHISNRDSGVSHSRHFKVNKRKVLAALRWLKLHHRGYHDITITESNLDWIKEGSVYDVANNYTLRTKPSRRDAVTDSRETVSGNQCGTGVDEDELEMETVHPNYKDNVPNEAQSEIIKEFEAIAEETNQKDKILDFPPIDHNQPKNEFDSTEQVFVNAYPWLFPGGIGDLYDPRRGKVKDIHSWATHLIRYQDGRFINDQMFCLYVLNVLQRHTNNSQGNFFYKDKNFLGASVRMPPTVEELQDQLRAGDMTYLNKLRYLAKGIRGSDSFWRGKTEELEAWIDFHISRGHGPPTHFSTLSCAENWWPDLRRLMIELEREAGNLTQVELLSKNDFSAMCKSVKRFTVYVNEFFMKRSKVFLDTVVKNALGIEHYWARVEFAPGRGQIHLHLLGIGRDKSYLYEFYRAKTEEEKAKVMEKYATSVLDMTADVDVSENHVSDKSPDSVNPLMHRFSECVDSGEDARMLCQECMIHSCNNYCLGDNVKCEPRECRFEYGKEITKGRPAQQDSVAKLEGNVDIQLLIYRSHPDKPDVSEIENVCKYVVAYASKKNHTSKKEKEAVQNIVQSKSSSDITGVQTLVKMSLNWMTSKRLISIQEAVHEIDRLSLTLCSEIITYVSIQSCLKLRKSSDPKPNDLVFNYANRGDEYCHLSLDEFFYQVWCKEKFMVDKDSNRPMNRILIARGLNCRPRHPIDFDYARGMLILHKPWSFKEPLNTRDQRKTIDIFKQMLHDRVVPTSVLTEYMRAVRYAQEKRIELVAKQGVIQADVNLDELDQDEADQHLSWIHSSQFTDSKVNPNLTEDMTVDIGLNHDWSVSSFEGEREVSVPGLDYTIDLREQRSKVNNDENASTSIPTKSDGSRYDIDDLSDEQRMIVLATIDTVVKFLTNDEDYKPLRATITGMGGCGKSLIINTIISIIRELTDSNNTVQVAAPSGSAAYNVKGCTLHSLLGINVQVPWQSLNDERKKQLSWKLKELLVLMVDERSMLNSHVTFGAEEHVRECAFNGHNRRERWGGVPVVLFFGDDYQLPPTDKKGAINGFHKFHNNKRPETMTARSKNNQICEYEGCQILIDMMTEEVFMLTRNFRTTDKEDSDLMNRMRVGDQTMEDADRLINLHISNYPSSFREKIEADPKTLWAFAKRDDMNKKNVDMLVKTQKRHGVPIARLRCRFKSNMSGDAVAYPSHFFGKKILFTLDVCVGAHVCLETANIDPNSGLFVGAIGRVIDIVYDKSVGPNGDVDERLPKYIVVDFPSFKPPPGIEPWDKKNPTHVPIPPYTHICGKGCCTATFMPLQIAYAVTIHRCQGLEAGFDEGDRWTRMVIDPSDTKWEISQNLGTMYCSNSRGKTFGSKDEMYPQDSAIYWTGCNISMERIQNCKRKQDGQPCESFKKRARWVTHLEEKAEKTKTNYSKRKMDEITKTTYAAAMSGDLIQDRNDLTRRITDIITNPNQKWKKAKVDYEIPRDYFS</sequence>
<feature type="compositionally biased region" description="Polar residues" evidence="7">
    <location>
        <begin position="1"/>
        <end position="14"/>
    </location>
</feature>
<dbReference type="InterPro" id="IPR025476">
    <property type="entry name" value="Helitron_helicase-like"/>
</dbReference>
<feature type="compositionally biased region" description="Low complexity" evidence="7">
    <location>
        <begin position="37"/>
        <end position="54"/>
    </location>
</feature>
<feature type="compositionally biased region" description="Polar residues" evidence="7">
    <location>
        <begin position="197"/>
        <end position="220"/>
    </location>
</feature>
<proteinExistence type="inferred from homology"/>
<name>A0AAD8XSX5_9STRA</name>
<dbReference type="GO" id="GO:0000723">
    <property type="term" value="P:telomere maintenance"/>
    <property type="evidence" value="ECO:0007669"/>
    <property type="project" value="InterPro"/>
</dbReference>
<dbReference type="GO" id="GO:0006281">
    <property type="term" value="P:DNA repair"/>
    <property type="evidence" value="ECO:0007669"/>
    <property type="project" value="UniProtKB-KW"/>
</dbReference>
<dbReference type="Gene3D" id="3.30.310.130">
    <property type="entry name" value="Ubiquitin-related"/>
    <property type="match status" value="1"/>
</dbReference>
<dbReference type="InterPro" id="IPR010285">
    <property type="entry name" value="DNA_helicase_pif1-like_DEAD"/>
</dbReference>
<comment type="caution">
    <text evidence="9">The sequence shown here is derived from an EMBL/GenBank/DDBJ whole genome shotgun (WGS) entry which is preliminary data.</text>
</comment>